<name>A0A5J4TVK8_9EUKA</name>
<evidence type="ECO:0008006" key="3">
    <source>
        <dbReference type="Google" id="ProtNLM"/>
    </source>
</evidence>
<organism evidence="1 2">
    <name type="scientific">Streblomastix strix</name>
    <dbReference type="NCBI Taxonomy" id="222440"/>
    <lineage>
        <taxon>Eukaryota</taxon>
        <taxon>Metamonada</taxon>
        <taxon>Preaxostyla</taxon>
        <taxon>Oxymonadida</taxon>
        <taxon>Streblomastigidae</taxon>
        <taxon>Streblomastix</taxon>
    </lineage>
</organism>
<feature type="non-terminal residue" evidence="1">
    <location>
        <position position="556"/>
    </location>
</feature>
<evidence type="ECO:0000313" key="2">
    <source>
        <dbReference type="Proteomes" id="UP000324800"/>
    </source>
</evidence>
<dbReference type="InterPro" id="IPR011050">
    <property type="entry name" value="Pectin_lyase_fold/virulence"/>
</dbReference>
<feature type="non-terminal residue" evidence="1">
    <location>
        <position position="1"/>
    </location>
</feature>
<dbReference type="SUPFAM" id="SSF51126">
    <property type="entry name" value="Pectin lyase-like"/>
    <property type="match status" value="1"/>
</dbReference>
<reference evidence="1 2" key="1">
    <citation type="submission" date="2019-03" db="EMBL/GenBank/DDBJ databases">
        <title>Single cell metagenomics reveals metabolic interactions within the superorganism composed of flagellate Streblomastix strix and complex community of Bacteroidetes bacteria on its surface.</title>
        <authorList>
            <person name="Treitli S.C."/>
            <person name="Kolisko M."/>
            <person name="Husnik F."/>
            <person name="Keeling P."/>
            <person name="Hampl V."/>
        </authorList>
    </citation>
    <scope>NUCLEOTIDE SEQUENCE [LARGE SCALE GENOMIC DNA]</scope>
    <source>
        <strain evidence="1">ST1C</strain>
    </source>
</reference>
<gene>
    <name evidence="1" type="ORF">EZS28_042285</name>
</gene>
<proteinExistence type="predicted"/>
<dbReference type="Proteomes" id="UP000324800">
    <property type="component" value="Unassembled WGS sequence"/>
</dbReference>
<comment type="caution">
    <text evidence="1">The sequence shown here is derived from an EMBL/GenBank/DDBJ whole genome shotgun (WGS) entry which is preliminary data.</text>
</comment>
<dbReference type="AlphaFoldDB" id="A0A5J4TVK8"/>
<evidence type="ECO:0000313" key="1">
    <source>
        <dbReference type="EMBL" id="KAA6362188.1"/>
    </source>
</evidence>
<protein>
    <recommendedName>
        <fullName evidence="3">Right handed beta helix domain-containing protein</fullName>
    </recommendedName>
</protein>
<sequence>NNIKLAEDQEYIIIDQNEFANIGFAGAVRSPLLIESPVGTSGVPNIYTLKLIDNFFYENVATNSGGIELVGNSYDLLVSSTRFYNNIGQQASDILVSASDLGTFRYQLGNTRSTPKQPDSISVKVGDQDLSPAIVNRETTFTVSDGSDGSVYPNSYLAIGEALYKAKLGNLDEEIVINLNPGIHTKDGLRTGSLTIGSIETIFSALPSDDYRFFYYPQKVAILGIDTRPTIVRSNANLFTLNVVNQGSLRLNNLHVTSNGIYFASTFITFQGEKLTIDDVEFVNNNLGTSTNLISATSFSEASITNCVFKNNIASRLISTTINSNAKLVLSGNTFANDEYQSSQSLQQSAVYITLFQTGDVKINDNTFKYLKTGASYAPVYFYLSSVSSTVKIEHNTFEDNTGSSTRAVRLTSFGTGQVEDIIFSNVIIKDRDIGAYIPAYRVGTTDYSYLIPEFINRRTVVKGAAPAGSIPEEVFASLPEAVGGLSNHGNQKLFINIVGGAEVHETTTIDTPLLNLEIVGVEHREDKLAKKDDQPQFQYEEVLRVQLNIKGSFNV</sequence>
<dbReference type="EMBL" id="SNRW01024546">
    <property type="protein sequence ID" value="KAA6362188.1"/>
    <property type="molecule type" value="Genomic_DNA"/>
</dbReference>
<accession>A0A5J4TVK8</accession>